<dbReference type="OrthoDB" id="3501153at2759"/>
<organism evidence="3 4">
    <name type="scientific">Diaporthe helianthi</name>
    <dbReference type="NCBI Taxonomy" id="158607"/>
    <lineage>
        <taxon>Eukaryota</taxon>
        <taxon>Fungi</taxon>
        <taxon>Dikarya</taxon>
        <taxon>Ascomycota</taxon>
        <taxon>Pezizomycotina</taxon>
        <taxon>Sordariomycetes</taxon>
        <taxon>Sordariomycetidae</taxon>
        <taxon>Diaporthales</taxon>
        <taxon>Diaporthaceae</taxon>
        <taxon>Diaporthe</taxon>
    </lineage>
</organism>
<comment type="caution">
    <text evidence="3">The sequence shown here is derived from an EMBL/GenBank/DDBJ whole genome shotgun (WGS) entry which is preliminary data.</text>
</comment>
<keyword evidence="2" id="KW-1133">Transmembrane helix</keyword>
<keyword evidence="2" id="KW-0812">Transmembrane</keyword>
<accession>A0A2P5HEA3</accession>
<evidence type="ECO:0000313" key="4">
    <source>
        <dbReference type="Proteomes" id="UP000094444"/>
    </source>
</evidence>
<evidence type="ECO:0000256" key="1">
    <source>
        <dbReference type="SAM" id="MobiDB-lite"/>
    </source>
</evidence>
<evidence type="ECO:0000256" key="2">
    <source>
        <dbReference type="SAM" id="Phobius"/>
    </source>
</evidence>
<keyword evidence="2" id="KW-0472">Membrane</keyword>
<reference evidence="3" key="1">
    <citation type="submission" date="2017-09" db="EMBL/GenBank/DDBJ databases">
        <title>Polyketide synthases of a Diaporthe helianthi virulent isolate.</title>
        <authorList>
            <person name="Baroncelli R."/>
        </authorList>
    </citation>
    <scope>NUCLEOTIDE SEQUENCE [LARGE SCALE GENOMIC DNA]</scope>
    <source>
        <strain evidence="3">7/96</strain>
    </source>
</reference>
<dbReference type="PANTHER" id="PTHR35896:SF3">
    <property type="entry name" value="MAJOR FACILITATOR SUPERFAMILY TRANSPORTER"/>
    <property type="match status" value="1"/>
</dbReference>
<proteinExistence type="predicted"/>
<feature type="region of interest" description="Disordered" evidence="1">
    <location>
        <begin position="1"/>
        <end position="32"/>
    </location>
</feature>
<dbReference type="InterPro" id="IPR053008">
    <property type="entry name" value="Phomopsin_biosynth_assoc"/>
</dbReference>
<evidence type="ECO:0000313" key="3">
    <source>
        <dbReference type="EMBL" id="POS68578.1"/>
    </source>
</evidence>
<dbReference type="EMBL" id="MAVT02003918">
    <property type="protein sequence ID" value="POS68578.1"/>
    <property type="molecule type" value="Genomic_DNA"/>
</dbReference>
<feature type="transmembrane region" description="Helical" evidence="2">
    <location>
        <begin position="55"/>
        <end position="75"/>
    </location>
</feature>
<gene>
    <name evidence="3" type="ORF">DHEL01_v213028</name>
</gene>
<dbReference type="AlphaFoldDB" id="A0A2P5HEA3"/>
<dbReference type="PANTHER" id="PTHR35896">
    <property type="entry name" value="IG-LIKE DOMAIN-CONTAINING PROTEIN"/>
    <property type="match status" value="1"/>
</dbReference>
<keyword evidence="4" id="KW-1185">Reference proteome</keyword>
<name>A0A2P5HEA3_DIAHE</name>
<dbReference type="InParanoid" id="A0A2P5HEA3"/>
<sequence>MSPARGGYMPVRSEGPMPLSSDESDESKTEEHGYEILPFTRPSRSLAEHVAGGTVPLWLFSMTSVTFTILTFFLLRAVISSPAHSGYDFSGYLCAPRGAPADVAVARGCFWDTFSNYWFHKERYDSDEMQALMREFTAMFWPRFLDKEAQHPIDVLDPSHPWAWVSKKEHYWHCGYALIQTHLWLEQGFDPPGTFSHTKHCVMMLLEVIESHPPPDLMDISANLSIPADPKHWPLVSPDSLPLKYIETGELINGHECA</sequence>
<dbReference type="Proteomes" id="UP000094444">
    <property type="component" value="Unassembled WGS sequence"/>
</dbReference>
<protein>
    <submittedName>
        <fullName evidence="3">Uncharacterized protein</fullName>
    </submittedName>
</protein>